<evidence type="ECO:0000256" key="9">
    <source>
        <dbReference type="HAMAP-Rule" id="MF_01375"/>
    </source>
</evidence>
<gene>
    <name evidence="9" type="primary">phnX</name>
    <name evidence="10" type="ORF">PR017_24100</name>
</gene>
<dbReference type="HAMAP" id="MF_01375">
    <property type="entry name" value="PhnX"/>
    <property type="match status" value="1"/>
</dbReference>
<keyword evidence="11" id="KW-1185">Reference proteome</keyword>
<evidence type="ECO:0000256" key="4">
    <source>
        <dbReference type="ARBA" id="ARBA00022842"/>
    </source>
</evidence>
<comment type="cofactor">
    <cofactor evidence="9">
        <name>Mg(2+)</name>
        <dbReference type="ChEBI" id="CHEBI:18420"/>
    </cofactor>
    <text evidence="9">Binds 1 Mg(2+) ion per subunit.</text>
</comment>
<feature type="active site" description="Schiff-base intermediate with substrate" evidence="9">
    <location>
        <position position="51"/>
    </location>
</feature>
<dbReference type="KEGG" id="rtu:PR017_24100"/>
<dbReference type="NCBIfam" id="TIGR01422">
    <property type="entry name" value="phosphonatase"/>
    <property type="match status" value="1"/>
</dbReference>
<dbReference type="RefSeq" id="WP_111218014.1">
    <property type="nucleotide sequence ID" value="NZ_CP117258.1"/>
</dbReference>
<dbReference type="GO" id="GO:0000287">
    <property type="term" value="F:magnesium ion binding"/>
    <property type="evidence" value="ECO:0007669"/>
    <property type="project" value="UniProtKB-UniRule"/>
</dbReference>
<comment type="catalytic activity">
    <reaction evidence="6 9">
        <text>phosphonoacetaldehyde + H2O = acetaldehyde + phosphate + H(+)</text>
        <dbReference type="Rhea" id="RHEA:18905"/>
        <dbReference type="ChEBI" id="CHEBI:15343"/>
        <dbReference type="ChEBI" id="CHEBI:15377"/>
        <dbReference type="ChEBI" id="CHEBI:15378"/>
        <dbReference type="ChEBI" id="CHEBI:43474"/>
        <dbReference type="ChEBI" id="CHEBI:58383"/>
        <dbReference type="EC" id="3.11.1.1"/>
    </reaction>
</comment>
<sequence length="273" mass="29590">MTHLKAAVFDWAGTVIDFGSRAPMGVFVEAFAKFDIEVSVAEAREPMGRPKWDHIAAMLDQPRIRQVWAEKHGTEPTKADIDRIYDVFVPMNEAVVHKFADLVPGAQQIAARLRDMGLKIGSTTGYTRSIMERLLPLAKAQGYETDNLVCAGDLPEGRPTPMNMYRCFLDLNVWPASAVVKIDDTGVGIDEGVAAGCWTVGVALSGNEAGVTVAELAAMTKTDVDALREKATQTLTSHGADYVIDTVADLMPVITDIEARLARGERPVSTTSI</sequence>
<dbReference type="InterPro" id="IPR006323">
    <property type="entry name" value="Phosphonoacetald_hydro"/>
</dbReference>
<dbReference type="InterPro" id="IPR023198">
    <property type="entry name" value="PGP-like_dom2"/>
</dbReference>
<evidence type="ECO:0000256" key="5">
    <source>
        <dbReference type="ARBA" id="ARBA00023270"/>
    </source>
</evidence>
<evidence type="ECO:0000256" key="6">
    <source>
        <dbReference type="ARBA" id="ARBA00052005"/>
    </source>
</evidence>
<dbReference type="InterPro" id="IPR050155">
    <property type="entry name" value="HAD-like_hydrolase_sf"/>
</dbReference>
<dbReference type="SFLD" id="SFLDS00003">
    <property type="entry name" value="Haloacid_Dehalogenase"/>
    <property type="match status" value="1"/>
</dbReference>
<dbReference type="Gene3D" id="1.10.150.240">
    <property type="entry name" value="Putative phosphatase, domain 2"/>
    <property type="match status" value="1"/>
</dbReference>
<feature type="binding site" evidence="9">
    <location>
        <position position="10"/>
    </location>
    <ligand>
        <name>Mg(2+)</name>
        <dbReference type="ChEBI" id="CHEBI:18420"/>
    </ligand>
</feature>
<dbReference type="GO" id="GO:0008967">
    <property type="term" value="F:phosphoglycolate phosphatase activity"/>
    <property type="evidence" value="ECO:0007669"/>
    <property type="project" value="TreeGrafter"/>
</dbReference>
<dbReference type="FunFam" id="1.10.150.240:FF:000006">
    <property type="entry name" value="Phosphonoacetaldehyde hydrolase"/>
    <property type="match status" value="1"/>
</dbReference>
<dbReference type="GO" id="GO:0050194">
    <property type="term" value="F:phosphonoacetaldehyde hydrolase activity"/>
    <property type="evidence" value="ECO:0007669"/>
    <property type="project" value="UniProtKB-UniRule"/>
</dbReference>
<evidence type="ECO:0000256" key="8">
    <source>
        <dbReference type="ARBA" id="ARBA00066472"/>
    </source>
</evidence>
<evidence type="ECO:0000256" key="3">
    <source>
        <dbReference type="ARBA" id="ARBA00022801"/>
    </source>
</evidence>
<dbReference type="PANTHER" id="PTHR43434">
    <property type="entry name" value="PHOSPHOGLYCOLATE PHOSPHATASE"/>
    <property type="match status" value="1"/>
</dbReference>
<dbReference type="AlphaFoldDB" id="A0AAF1KX19"/>
<geneLocation type="plasmid" evidence="10 11">
    <name>unnamed1</name>
</geneLocation>
<proteinExistence type="inferred from homology"/>
<dbReference type="GO" id="GO:0019700">
    <property type="term" value="P:organic phosphonate catabolic process"/>
    <property type="evidence" value="ECO:0007669"/>
    <property type="project" value="InterPro"/>
</dbReference>
<evidence type="ECO:0000256" key="7">
    <source>
        <dbReference type="ARBA" id="ARBA00056573"/>
    </source>
</evidence>
<keyword evidence="3 9" id="KW-0378">Hydrolase</keyword>
<comment type="similarity">
    <text evidence="9">Belongs to the HAD-like hydrolase superfamily. PhnX family.</text>
</comment>
<name>A0AAF1KX19_9HYPH</name>
<keyword evidence="4 9" id="KW-0460">Magnesium</keyword>
<keyword evidence="5 9" id="KW-0704">Schiff base</keyword>
<evidence type="ECO:0000256" key="1">
    <source>
        <dbReference type="ARBA" id="ARBA00011738"/>
    </source>
</evidence>
<accession>A0AAF1KX19</accession>
<dbReference type="EMBL" id="CP117258">
    <property type="protein sequence ID" value="WFR98784.1"/>
    <property type="molecule type" value="Genomic_DNA"/>
</dbReference>
<dbReference type="SUPFAM" id="SSF56784">
    <property type="entry name" value="HAD-like"/>
    <property type="match status" value="1"/>
</dbReference>
<dbReference type="SFLD" id="SFLDG01129">
    <property type="entry name" value="C1.5:_HAD__Beta-PGM__Phosphata"/>
    <property type="match status" value="1"/>
</dbReference>
<organism evidence="10 11">
    <name type="scientific">Rhizobium tumorigenes</name>
    <dbReference type="NCBI Taxonomy" id="2041385"/>
    <lineage>
        <taxon>Bacteria</taxon>
        <taxon>Pseudomonadati</taxon>
        <taxon>Pseudomonadota</taxon>
        <taxon>Alphaproteobacteria</taxon>
        <taxon>Hyphomicrobiales</taxon>
        <taxon>Rhizobiaceae</taxon>
        <taxon>Rhizobium/Agrobacterium group</taxon>
        <taxon>Rhizobium</taxon>
    </lineage>
</organism>
<dbReference type="GO" id="GO:0006281">
    <property type="term" value="P:DNA repair"/>
    <property type="evidence" value="ECO:0007669"/>
    <property type="project" value="TreeGrafter"/>
</dbReference>
<comment type="function">
    <text evidence="7 9">Involved in phosphonate degradation.</text>
</comment>
<dbReference type="Proteomes" id="UP000249499">
    <property type="component" value="Plasmid unnamed1"/>
</dbReference>
<dbReference type="PANTHER" id="PTHR43434:SF19">
    <property type="entry name" value="PHOSPHONOACETALDEHYDE HYDROLASE"/>
    <property type="match status" value="1"/>
</dbReference>
<protein>
    <recommendedName>
        <fullName evidence="8 9">Phosphonoacetaldehyde hydrolase</fullName>
        <shortName evidence="9">Phosphonatase</shortName>
        <ecNumber evidence="8 9">3.11.1.1</ecNumber>
    </recommendedName>
    <alternativeName>
        <fullName evidence="9">Phosphonoacetaldehyde phosphonohydrolase</fullName>
    </alternativeName>
</protein>
<reference evidence="10 11" key="1">
    <citation type="journal article" date="2018" name="Sci. Rep.">
        <title>Rhizobium tumorigenes sp. nov., a novel plant tumorigenic bacterium isolated from cane gall tumors on thornless blackberry.</title>
        <authorList>
            <person name="Kuzmanovi N."/>
            <person name="Smalla K."/>
            <person name="Gronow S."/>
            <person name="PuBawska J."/>
        </authorList>
    </citation>
    <scope>NUCLEOTIDE SEQUENCE [LARGE SCALE GENOMIC DNA]</scope>
    <source>
        <strain evidence="10 11">1078</strain>
    </source>
</reference>
<evidence type="ECO:0000313" key="11">
    <source>
        <dbReference type="Proteomes" id="UP000249499"/>
    </source>
</evidence>
<dbReference type="Gene3D" id="3.40.50.1000">
    <property type="entry name" value="HAD superfamily/HAD-like"/>
    <property type="match status" value="1"/>
</dbReference>
<keyword evidence="10" id="KW-0614">Plasmid</keyword>
<dbReference type="Pfam" id="PF00702">
    <property type="entry name" value="Hydrolase"/>
    <property type="match status" value="1"/>
</dbReference>
<evidence type="ECO:0000313" key="10">
    <source>
        <dbReference type="EMBL" id="WFR98784.1"/>
    </source>
</evidence>
<dbReference type="InterPro" id="IPR023214">
    <property type="entry name" value="HAD_sf"/>
</dbReference>
<dbReference type="GO" id="GO:0005829">
    <property type="term" value="C:cytosol"/>
    <property type="evidence" value="ECO:0007669"/>
    <property type="project" value="TreeGrafter"/>
</dbReference>
<dbReference type="EC" id="3.11.1.1" evidence="8 9"/>
<feature type="binding site" evidence="9">
    <location>
        <position position="12"/>
    </location>
    <ligand>
        <name>Mg(2+)</name>
        <dbReference type="ChEBI" id="CHEBI:18420"/>
    </ligand>
</feature>
<comment type="subunit">
    <text evidence="1 9">Homodimer.</text>
</comment>
<keyword evidence="2 9" id="KW-0479">Metal-binding</keyword>
<evidence type="ECO:0000256" key="2">
    <source>
        <dbReference type="ARBA" id="ARBA00022723"/>
    </source>
</evidence>
<reference evidence="11" key="2">
    <citation type="journal article" date="2023" name="MicrobiologyOpen">
        <title>Genomics of the tumorigenes clade of the family Rhizobiaceae and description of Rhizobium rhododendri sp. nov.</title>
        <authorList>
            <person name="Kuzmanovic N."/>
            <person name="diCenzo G.C."/>
            <person name="Bunk B."/>
            <person name="Sproeer C."/>
            <person name="Fruehling A."/>
            <person name="Neumann-Schaal M."/>
            <person name="Overmann J."/>
            <person name="Smalla K."/>
        </authorList>
    </citation>
    <scope>NUCLEOTIDE SEQUENCE [LARGE SCALE GENOMIC DNA]</scope>
    <source>
        <strain evidence="11">1078</strain>
        <plasmid evidence="11">unnamed1</plasmid>
    </source>
</reference>
<feature type="active site" description="Nucleophile" evidence="9">
    <location>
        <position position="10"/>
    </location>
</feature>
<dbReference type="InterPro" id="IPR036412">
    <property type="entry name" value="HAD-like_sf"/>
</dbReference>
<feature type="binding site" evidence="9">
    <location>
        <position position="184"/>
    </location>
    <ligand>
        <name>Mg(2+)</name>
        <dbReference type="ChEBI" id="CHEBI:18420"/>
    </ligand>
</feature>